<sequence length="241" mass="24782">MEPAATEPLPTASPAPAQPAPATPDDAAAPSGSAAPGRAGGSSAPDVIDALSVPVATGVPVAGDEPAPATPRLTKREGRSPRDMAMSLLVLMVPIALLLIFYRVVLDGDEPLTVDPSSSIQLASKQFTVLAPAGLGPDWRVTAATFKREAGGATLRLGYVDPDDNPVQLVESTTPADTLVPAEVGKEGKRTGAYRTDARSWLAYSGRPDETALILTEAGRTVLIIGKTGQKNLETLAGSLK</sequence>
<feature type="region of interest" description="Disordered" evidence="1">
    <location>
        <begin position="1"/>
        <end position="47"/>
    </location>
</feature>
<gene>
    <name evidence="3" type="ORF">Acy02nite_41920</name>
</gene>
<feature type="compositionally biased region" description="Low complexity" evidence="1">
    <location>
        <begin position="23"/>
        <end position="45"/>
    </location>
</feature>
<dbReference type="InterPro" id="IPR025339">
    <property type="entry name" value="DUF4245"/>
</dbReference>
<keyword evidence="2" id="KW-0812">Transmembrane</keyword>
<evidence type="ECO:0000313" key="4">
    <source>
        <dbReference type="Proteomes" id="UP000619479"/>
    </source>
</evidence>
<proteinExistence type="predicted"/>
<dbReference type="Proteomes" id="UP000619479">
    <property type="component" value="Unassembled WGS sequence"/>
</dbReference>
<evidence type="ECO:0008006" key="5">
    <source>
        <dbReference type="Google" id="ProtNLM"/>
    </source>
</evidence>
<dbReference type="AlphaFoldDB" id="A0A919IKM5"/>
<keyword evidence="4" id="KW-1185">Reference proteome</keyword>
<feature type="region of interest" description="Disordered" evidence="1">
    <location>
        <begin position="59"/>
        <end position="79"/>
    </location>
</feature>
<evidence type="ECO:0000313" key="3">
    <source>
        <dbReference type="EMBL" id="GID66311.1"/>
    </source>
</evidence>
<organism evidence="3 4">
    <name type="scientific">Actinoplanes cyaneus</name>
    <dbReference type="NCBI Taxonomy" id="52696"/>
    <lineage>
        <taxon>Bacteria</taxon>
        <taxon>Bacillati</taxon>
        <taxon>Actinomycetota</taxon>
        <taxon>Actinomycetes</taxon>
        <taxon>Micromonosporales</taxon>
        <taxon>Micromonosporaceae</taxon>
        <taxon>Actinoplanes</taxon>
    </lineage>
</organism>
<dbReference type="Pfam" id="PF14030">
    <property type="entry name" value="DUF4245"/>
    <property type="match status" value="1"/>
</dbReference>
<keyword evidence="2" id="KW-1133">Transmembrane helix</keyword>
<evidence type="ECO:0000256" key="2">
    <source>
        <dbReference type="SAM" id="Phobius"/>
    </source>
</evidence>
<feature type="compositionally biased region" description="Pro residues" evidence="1">
    <location>
        <begin position="11"/>
        <end position="22"/>
    </location>
</feature>
<dbReference type="EMBL" id="BOMH01000031">
    <property type="protein sequence ID" value="GID66311.1"/>
    <property type="molecule type" value="Genomic_DNA"/>
</dbReference>
<evidence type="ECO:0000256" key="1">
    <source>
        <dbReference type="SAM" id="MobiDB-lite"/>
    </source>
</evidence>
<comment type="caution">
    <text evidence="3">The sequence shown here is derived from an EMBL/GenBank/DDBJ whole genome shotgun (WGS) entry which is preliminary data.</text>
</comment>
<feature type="transmembrane region" description="Helical" evidence="2">
    <location>
        <begin position="85"/>
        <end position="105"/>
    </location>
</feature>
<keyword evidence="2" id="KW-0472">Membrane</keyword>
<protein>
    <recommendedName>
        <fullName evidence="5">DUF4245 domain-containing protein</fullName>
    </recommendedName>
</protein>
<name>A0A919IKM5_9ACTN</name>
<accession>A0A919IKM5</accession>
<reference evidence="3" key="1">
    <citation type="submission" date="2021-01" db="EMBL/GenBank/DDBJ databases">
        <title>Whole genome shotgun sequence of Actinoplanes cyaneus NBRC 14990.</title>
        <authorList>
            <person name="Komaki H."/>
            <person name="Tamura T."/>
        </authorList>
    </citation>
    <scope>NUCLEOTIDE SEQUENCE</scope>
    <source>
        <strain evidence="3">NBRC 14990</strain>
    </source>
</reference>
<dbReference type="RefSeq" id="WP_239175046.1">
    <property type="nucleotide sequence ID" value="NZ_BAAAUC010000033.1"/>
</dbReference>